<feature type="non-terminal residue" evidence="2">
    <location>
        <position position="101"/>
    </location>
</feature>
<dbReference type="EMBL" id="ML769448">
    <property type="protein sequence ID" value="KAE9401246.1"/>
    <property type="molecule type" value="Genomic_DNA"/>
</dbReference>
<evidence type="ECO:0000259" key="1">
    <source>
        <dbReference type="PROSITE" id="PS50878"/>
    </source>
</evidence>
<dbReference type="AlphaFoldDB" id="A0A6A4HSX3"/>
<name>A0A6A4HSX3_9AGAR</name>
<gene>
    <name evidence="2" type="ORF">BT96DRAFT_746175</name>
</gene>
<proteinExistence type="predicted"/>
<dbReference type="InterPro" id="IPR053134">
    <property type="entry name" value="RNA-dir_DNA_polymerase"/>
</dbReference>
<feature type="domain" description="Reverse transcriptase" evidence="1">
    <location>
        <begin position="1"/>
        <end position="101"/>
    </location>
</feature>
<dbReference type="PANTHER" id="PTHR24559">
    <property type="entry name" value="TRANSPOSON TY3-I GAG-POL POLYPROTEIN"/>
    <property type="match status" value="1"/>
</dbReference>
<accession>A0A6A4HSX3</accession>
<evidence type="ECO:0000313" key="3">
    <source>
        <dbReference type="Proteomes" id="UP000799118"/>
    </source>
</evidence>
<dbReference type="Gene3D" id="3.10.10.10">
    <property type="entry name" value="HIV Type 1 Reverse Transcriptase, subunit A, domain 1"/>
    <property type="match status" value="1"/>
</dbReference>
<dbReference type="OrthoDB" id="1750432at2759"/>
<dbReference type="SUPFAM" id="SSF56672">
    <property type="entry name" value="DNA/RNA polymerases"/>
    <property type="match status" value="1"/>
</dbReference>
<organism evidence="2 3">
    <name type="scientific">Gymnopus androsaceus JB14</name>
    <dbReference type="NCBI Taxonomy" id="1447944"/>
    <lineage>
        <taxon>Eukaryota</taxon>
        <taxon>Fungi</taxon>
        <taxon>Dikarya</taxon>
        <taxon>Basidiomycota</taxon>
        <taxon>Agaricomycotina</taxon>
        <taxon>Agaricomycetes</taxon>
        <taxon>Agaricomycetidae</taxon>
        <taxon>Agaricales</taxon>
        <taxon>Marasmiineae</taxon>
        <taxon>Omphalotaceae</taxon>
        <taxon>Gymnopus</taxon>
    </lineage>
</organism>
<protein>
    <submittedName>
        <fullName evidence="2">DNA/RNA polymerase</fullName>
    </submittedName>
</protein>
<reference evidence="2" key="1">
    <citation type="journal article" date="2019" name="Environ. Microbiol.">
        <title>Fungal ecological strategies reflected in gene transcription - a case study of two litter decomposers.</title>
        <authorList>
            <person name="Barbi F."/>
            <person name="Kohler A."/>
            <person name="Barry K."/>
            <person name="Baskaran P."/>
            <person name="Daum C."/>
            <person name="Fauchery L."/>
            <person name="Ihrmark K."/>
            <person name="Kuo A."/>
            <person name="LaButti K."/>
            <person name="Lipzen A."/>
            <person name="Morin E."/>
            <person name="Grigoriev I.V."/>
            <person name="Henrissat B."/>
            <person name="Lindahl B."/>
            <person name="Martin F."/>
        </authorList>
    </citation>
    <scope>NUCLEOTIDE SEQUENCE</scope>
    <source>
        <strain evidence="2">JB14</strain>
    </source>
</reference>
<dbReference type="InterPro" id="IPR000477">
    <property type="entry name" value="RT_dom"/>
</dbReference>
<keyword evidence="3" id="KW-1185">Reference proteome</keyword>
<sequence>SGRWKMTSSGNTVPMLLIPKPGSTKMRVIVDLHARNANTCKLSSPMLDIEGIKRRVARAKYRSIIDGNDAYEQIRIVPEHVPRTAVTTPDGNMVSLVIQQG</sequence>
<feature type="non-terminal residue" evidence="2">
    <location>
        <position position="1"/>
    </location>
</feature>
<dbReference type="PANTHER" id="PTHR24559:SF444">
    <property type="entry name" value="REVERSE TRANSCRIPTASE DOMAIN-CONTAINING PROTEIN"/>
    <property type="match status" value="1"/>
</dbReference>
<dbReference type="Proteomes" id="UP000799118">
    <property type="component" value="Unassembled WGS sequence"/>
</dbReference>
<dbReference type="InterPro" id="IPR043502">
    <property type="entry name" value="DNA/RNA_pol_sf"/>
</dbReference>
<evidence type="ECO:0000313" key="2">
    <source>
        <dbReference type="EMBL" id="KAE9401246.1"/>
    </source>
</evidence>
<dbReference type="PROSITE" id="PS50878">
    <property type="entry name" value="RT_POL"/>
    <property type="match status" value="1"/>
</dbReference>